<keyword evidence="1" id="KW-0812">Transmembrane</keyword>
<keyword evidence="3" id="KW-1185">Reference proteome</keyword>
<dbReference type="EMBL" id="PQFF01000019">
    <property type="protein sequence ID" value="RHZ88752.1"/>
    <property type="molecule type" value="Genomic_DNA"/>
</dbReference>
<name>A0A397JN25_9GLOM</name>
<protein>
    <submittedName>
        <fullName evidence="2">Uncharacterized protein</fullName>
    </submittedName>
</protein>
<gene>
    <name evidence="2" type="ORF">Glove_21g271</name>
</gene>
<evidence type="ECO:0000313" key="3">
    <source>
        <dbReference type="Proteomes" id="UP000266861"/>
    </source>
</evidence>
<comment type="caution">
    <text evidence="2">The sequence shown here is derived from an EMBL/GenBank/DDBJ whole genome shotgun (WGS) entry which is preliminary data.</text>
</comment>
<evidence type="ECO:0000256" key="1">
    <source>
        <dbReference type="SAM" id="Phobius"/>
    </source>
</evidence>
<feature type="transmembrane region" description="Helical" evidence="1">
    <location>
        <begin position="120"/>
        <end position="145"/>
    </location>
</feature>
<keyword evidence="1" id="KW-1133">Transmembrane helix</keyword>
<keyword evidence="1" id="KW-0472">Membrane</keyword>
<accession>A0A397JN25</accession>
<sequence>MIYEQKKVYHEYYNLIHNSSKQYVIAKSQNNIQDRCYHSAVLTIDGRMRSRNNILNSPSLIVLNTTSFEWRSPEYFGKNEPPNLCLHSANLVGNYMIIRFASPETAAIPLNESDQPPISVGAIVGITVGAEIALGLLLFFGIYYYRNRSPNFYVSGSQK</sequence>
<dbReference type="OrthoDB" id="432528at2759"/>
<evidence type="ECO:0000313" key="2">
    <source>
        <dbReference type="EMBL" id="RHZ88752.1"/>
    </source>
</evidence>
<reference evidence="2 3" key="1">
    <citation type="submission" date="2018-08" db="EMBL/GenBank/DDBJ databases">
        <title>Genome and evolution of the arbuscular mycorrhizal fungus Diversispora epigaea (formerly Glomus versiforme) and its bacterial endosymbionts.</title>
        <authorList>
            <person name="Sun X."/>
            <person name="Fei Z."/>
            <person name="Harrison M."/>
        </authorList>
    </citation>
    <scope>NUCLEOTIDE SEQUENCE [LARGE SCALE GENOMIC DNA]</scope>
    <source>
        <strain evidence="2 3">IT104</strain>
    </source>
</reference>
<dbReference type="Proteomes" id="UP000266861">
    <property type="component" value="Unassembled WGS sequence"/>
</dbReference>
<dbReference type="AlphaFoldDB" id="A0A397JN25"/>
<proteinExistence type="predicted"/>
<organism evidence="2 3">
    <name type="scientific">Diversispora epigaea</name>
    <dbReference type="NCBI Taxonomy" id="1348612"/>
    <lineage>
        <taxon>Eukaryota</taxon>
        <taxon>Fungi</taxon>
        <taxon>Fungi incertae sedis</taxon>
        <taxon>Mucoromycota</taxon>
        <taxon>Glomeromycotina</taxon>
        <taxon>Glomeromycetes</taxon>
        <taxon>Diversisporales</taxon>
        <taxon>Diversisporaceae</taxon>
        <taxon>Diversispora</taxon>
    </lineage>
</organism>